<proteinExistence type="predicted"/>
<dbReference type="AlphaFoldDB" id="A0A0K0EX14"/>
<evidence type="ECO:0000313" key="2">
    <source>
        <dbReference type="WBParaSite" id="SVE_0106800.1"/>
    </source>
</evidence>
<name>A0A0K0EX14_STRVS</name>
<keyword evidence="1" id="KW-1185">Reference proteome</keyword>
<protein>
    <submittedName>
        <fullName evidence="2">Glyco_tran_28_C domain-containing protein</fullName>
    </submittedName>
</protein>
<dbReference type="Proteomes" id="UP000035680">
    <property type="component" value="Unassembled WGS sequence"/>
</dbReference>
<dbReference type="WBParaSite" id="SVE_0106800.1">
    <property type="protein sequence ID" value="SVE_0106800.1"/>
    <property type="gene ID" value="SVE_0106800"/>
</dbReference>
<reference evidence="2" key="2">
    <citation type="submission" date="2015-08" db="UniProtKB">
        <authorList>
            <consortium name="WormBaseParasite"/>
        </authorList>
    </citation>
    <scope>IDENTIFICATION</scope>
</reference>
<organism evidence="1 2">
    <name type="scientific">Strongyloides venezuelensis</name>
    <name type="common">Threadworm</name>
    <dbReference type="NCBI Taxonomy" id="75913"/>
    <lineage>
        <taxon>Eukaryota</taxon>
        <taxon>Metazoa</taxon>
        <taxon>Ecdysozoa</taxon>
        <taxon>Nematoda</taxon>
        <taxon>Chromadorea</taxon>
        <taxon>Rhabditida</taxon>
        <taxon>Tylenchina</taxon>
        <taxon>Panagrolaimomorpha</taxon>
        <taxon>Strongyloidoidea</taxon>
        <taxon>Strongyloididae</taxon>
        <taxon>Strongyloides</taxon>
    </lineage>
</organism>
<evidence type="ECO:0000313" key="1">
    <source>
        <dbReference type="Proteomes" id="UP000035680"/>
    </source>
</evidence>
<reference evidence="1" key="1">
    <citation type="submission" date="2014-07" db="EMBL/GenBank/DDBJ databases">
        <authorList>
            <person name="Martin A.A"/>
            <person name="De Silva N."/>
        </authorList>
    </citation>
    <scope>NUCLEOTIDE SEQUENCE</scope>
</reference>
<sequence>MSNNVEGIPLVDFLGQKILIVPVKRIHYQNNALSLVIKDTIIMCNRRYPSHDNLEFKSEIDKAIFELCIEVKKDFL</sequence>
<accession>A0A0K0EX14</accession>